<name>A0ABT5LMU0_9GAMM</name>
<dbReference type="Proteomes" id="UP001217178">
    <property type="component" value="Unassembled WGS sequence"/>
</dbReference>
<evidence type="ECO:0000313" key="3">
    <source>
        <dbReference type="Proteomes" id="UP001217178"/>
    </source>
</evidence>
<keyword evidence="3" id="KW-1185">Reference proteome</keyword>
<comment type="caution">
    <text evidence="2">The sequence shown here is derived from an EMBL/GenBank/DDBJ whole genome shotgun (WGS) entry which is preliminary data.</text>
</comment>
<dbReference type="InterPro" id="IPR054075">
    <property type="entry name" value="Gp53-like_C"/>
</dbReference>
<evidence type="ECO:0000259" key="1">
    <source>
        <dbReference type="Pfam" id="PF21882"/>
    </source>
</evidence>
<feature type="domain" description="Putative tail fiber protein gp53-like C-terminal" evidence="1">
    <location>
        <begin position="83"/>
        <end position="170"/>
    </location>
</feature>
<accession>A0ABT5LMU0</accession>
<dbReference type="EMBL" id="JAQRFI010000186">
    <property type="protein sequence ID" value="MDC9591808.1"/>
    <property type="molecule type" value="Genomic_DNA"/>
</dbReference>
<sequence>DLVLSSLRTAKSRVNLSLWGVNSRPTVLECQDDTGSMFYAQRLANGAVQFFVDGEILPRNYGNFDVRYGNKNTALKSEDGWWKCGDTGVMYQWGTAYVPDDDYREFNFLTSFPTACVSLTASPIYAAPVTSTNVVSCHTSIYSRLRFGLGLSATFSNSKLNRLFWLAVGY</sequence>
<protein>
    <recommendedName>
        <fullName evidence="1">Putative tail fiber protein gp53-like C-terminal domain-containing protein</fullName>
    </recommendedName>
</protein>
<organism evidence="2 3">
    <name type="scientific">Xenorhabdus yunnanensis</name>
    <dbReference type="NCBI Taxonomy" id="3025878"/>
    <lineage>
        <taxon>Bacteria</taxon>
        <taxon>Pseudomonadati</taxon>
        <taxon>Pseudomonadota</taxon>
        <taxon>Gammaproteobacteria</taxon>
        <taxon>Enterobacterales</taxon>
        <taxon>Morganellaceae</taxon>
        <taxon>Xenorhabdus</taxon>
    </lineage>
</organism>
<reference evidence="2 3" key="1">
    <citation type="submission" date="2023-02" db="EMBL/GenBank/DDBJ databases">
        <title>Entomopathogenic bacteria.</title>
        <authorList>
            <person name="Machado R.A."/>
        </authorList>
    </citation>
    <scope>NUCLEOTIDE SEQUENCE [LARGE SCALE GENOMIC DNA]</scope>
    <source>
        <strain evidence="2 3">XENO-10</strain>
    </source>
</reference>
<dbReference type="Pfam" id="PF21882">
    <property type="entry name" value="Gp53-like_C"/>
    <property type="match status" value="1"/>
</dbReference>
<feature type="non-terminal residue" evidence="2">
    <location>
        <position position="1"/>
    </location>
</feature>
<gene>
    <name evidence="2" type="ORF">PSI23_21640</name>
</gene>
<dbReference type="Gene3D" id="2.60.40.3940">
    <property type="match status" value="1"/>
</dbReference>
<evidence type="ECO:0000313" key="2">
    <source>
        <dbReference type="EMBL" id="MDC9591808.1"/>
    </source>
</evidence>
<proteinExistence type="predicted"/>